<sequence length="449" mass="51606">MPNTTPTPIALLKKEDWRYAKDWAAVRTAFRHYCQLVVNDANGAEIFTQTLKPDWAYNEYGVNLSIKFGSMELAPDIEIKATITSRKVHSMDSDVLHEGYIRFAFGTGIYNFEVDKEHFRDAFLVKCKLGGALKSYLLPNPSVKDKMTIEELEIINRLHAFSVTQEAKELKLSVEGCAHLVHFVRYDKIVIALLHIRRCPRLFDPCSLVSPGTEVILSWSTLRVPNDPVLLAMDDFLSFLGTDVTLVAKNRDVSAGYRRRIDAINIIWDLHSTRKDPRKVFLIHYAQDLPITNPFYVAGVDESIADVAVKRAIGHFYYDLGREQKAVLEGTNSMTSRIKLVRAPGGVEDELLMMELLSVTRKLHGKSREFPQNDLLTLALDATLNSQFAVVRSYSNDTDPVEMYQELKRFYERWMDLAGEHFRYWSKDDRRHYHQALEFIKEEILLRAP</sequence>
<reference evidence="1" key="1">
    <citation type="submission" date="2020-04" db="EMBL/GenBank/DDBJ databases">
        <title>Genome Assembly and Annotation of Botryosphaeria dothidea sdau 11-99, a Latent Pathogen of Apple Fruit Ring Rot in China.</title>
        <authorList>
            <person name="Yu C."/>
            <person name="Diao Y."/>
            <person name="Lu Q."/>
            <person name="Zhao J."/>
            <person name="Cui S."/>
            <person name="Peng C."/>
            <person name="He B."/>
            <person name="Liu H."/>
        </authorList>
    </citation>
    <scope>NUCLEOTIDE SEQUENCE [LARGE SCALE GENOMIC DNA]</scope>
    <source>
        <strain evidence="1">Sdau11-99</strain>
    </source>
</reference>
<protein>
    <submittedName>
        <fullName evidence="1">Uncharacterized protein</fullName>
    </submittedName>
</protein>
<proteinExistence type="predicted"/>
<name>A0A8H4IZD8_9PEZI</name>
<keyword evidence="2" id="KW-1185">Reference proteome</keyword>
<gene>
    <name evidence="1" type="ORF">GTA08_BOTSDO02858</name>
</gene>
<evidence type="ECO:0000313" key="2">
    <source>
        <dbReference type="Proteomes" id="UP000572817"/>
    </source>
</evidence>
<comment type="caution">
    <text evidence="1">The sequence shown here is derived from an EMBL/GenBank/DDBJ whole genome shotgun (WGS) entry which is preliminary data.</text>
</comment>
<dbReference type="EMBL" id="WWBZ02000016">
    <property type="protein sequence ID" value="KAF4309124.1"/>
    <property type="molecule type" value="Genomic_DNA"/>
</dbReference>
<evidence type="ECO:0000313" key="1">
    <source>
        <dbReference type="EMBL" id="KAF4309124.1"/>
    </source>
</evidence>
<dbReference type="Proteomes" id="UP000572817">
    <property type="component" value="Unassembled WGS sequence"/>
</dbReference>
<dbReference type="AlphaFoldDB" id="A0A8H4IZD8"/>
<organism evidence="1 2">
    <name type="scientific">Botryosphaeria dothidea</name>
    <dbReference type="NCBI Taxonomy" id="55169"/>
    <lineage>
        <taxon>Eukaryota</taxon>
        <taxon>Fungi</taxon>
        <taxon>Dikarya</taxon>
        <taxon>Ascomycota</taxon>
        <taxon>Pezizomycotina</taxon>
        <taxon>Dothideomycetes</taxon>
        <taxon>Dothideomycetes incertae sedis</taxon>
        <taxon>Botryosphaeriales</taxon>
        <taxon>Botryosphaeriaceae</taxon>
        <taxon>Botryosphaeria</taxon>
    </lineage>
</organism>
<accession>A0A8H4IZD8</accession>